<name>A0A385TQ60_PAELA</name>
<protein>
    <submittedName>
        <fullName evidence="2">Nuclear transport factor 2 family protein</fullName>
    </submittedName>
</protein>
<dbReference type="Pfam" id="PF12680">
    <property type="entry name" value="SnoaL_2"/>
    <property type="match status" value="1"/>
</dbReference>
<dbReference type="Gene3D" id="3.10.450.50">
    <property type="match status" value="1"/>
</dbReference>
<dbReference type="InterPro" id="IPR037401">
    <property type="entry name" value="SnoaL-like"/>
</dbReference>
<sequence length="127" mass="14655">MDPMKMRDMVEKYVEAYNSFDINGMIALLHEEIEFRNFSNGSVDVETKGIEEFREIAERSKSLFSHRCQTIGGYSFEDDKLQIEIDYEGILAKDLPNGMKAGEKIHMKGKSVFAFKNDRIVVIEDFS</sequence>
<dbReference type="InterPro" id="IPR032710">
    <property type="entry name" value="NTF2-like_dom_sf"/>
</dbReference>
<dbReference type="KEGG" id="plw:D5F53_08030"/>
<dbReference type="EMBL" id="CP032412">
    <property type="protein sequence ID" value="AYB43235.1"/>
    <property type="molecule type" value="Genomic_DNA"/>
</dbReference>
<gene>
    <name evidence="2" type="ORF">D5F53_08030</name>
</gene>
<dbReference type="AlphaFoldDB" id="A0A385TQ60"/>
<evidence type="ECO:0000259" key="1">
    <source>
        <dbReference type="Pfam" id="PF12680"/>
    </source>
</evidence>
<keyword evidence="3" id="KW-1185">Reference proteome</keyword>
<accession>A0A385TQ60</accession>
<proteinExistence type="predicted"/>
<reference evidence="2 3" key="1">
    <citation type="submission" date="2018-09" db="EMBL/GenBank/DDBJ databases">
        <title>Genome Sequence of Paenibacillus lautus Strain E7593-69, Azo Dye-Degrading Bacteria, Isolated from Commercial Tattoo Inks.</title>
        <authorList>
            <person name="Nho S.W."/>
            <person name="Kim S.-J."/>
            <person name="Kweon O."/>
            <person name="Cerniglia C.E."/>
        </authorList>
    </citation>
    <scope>NUCLEOTIDE SEQUENCE [LARGE SCALE GENOMIC DNA]</scope>
    <source>
        <strain evidence="2 3">E7593-69</strain>
    </source>
</reference>
<dbReference type="RefSeq" id="WP_119847257.1">
    <property type="nucleotide sequence ID" value="NZ_CP032412.1"/>
</dbReference>
<dbReference type="SUPFAM" id="SSF54427">
    <property type="entry name" value="NTF2-like"/>
    <property type="match status" value="1"/>
</dbReference>
<evidence type="ECO:0000313" key="3">
    <source>
        <dbReference type="Proteomes" id="UP000266552"/>
    </source>
</evidence>
<dbReference type="Proteomes" id="UP000266552">
    <property type="component" value="Chromosome"/>
</dbReference>
<feature type="domain" description="SnoaL-like" evidence="1">
    <location>
        <begin position="10"/>
        <end position="122"/>
    </location>
</feature>
<evidence type="ECO:0000313" key="2">
    <source>
        <dbReference type="EMBL" id="AYB43235.1"/>
    </source>
</evidence>
<organism evidence="2 3">
    <name type="scientific">Paenibacillus lautus</name>
    <name type="common">Bacillus lautus</name>
    <dbReference type="NCBI Taxonomy" id="1401"/>
    <lineage>
        <taxon>Bacteria</taxon>
        <taxon>Bacillati</taxon>
        <taxon>Bacillota</taxon>
        <taxon>Bacilli</taxon>
        <taxon>Bacillales</taxon>
        <taxon>Paenibacillaceae</taxon>
        <taxon>Paenibacillus</taxon>
    </lineage>
</organism>